<feature type="region of interest" description="Disordered" evidence="1">
    <location>
        <begin position="1"/>
        <end position="89"/>
    </location>
</feature>
<evidence type="ECO:0000313" key="2">
    <source>
        <dbReference type="EMBL" id="CAI9177821.1"/>
    </source>
</evidence>
<dbReference type="Proteomes" id="UP001176941">
    <property type="component" value="Chromosome 7"/>
</dbReference>
<keyword evidence="3" id="KW-1185">Reference proteome</keyword>
<accession>A0ABN8ZYG0</accession>
<dbReference type="EMBL" id="OX459943">
    <property type="protein sequence ID" value="CAI9177821.1"/>
    <property type="molecule type" value="Genomic_DNA"/>
</dbReference>
<evidence type="ECO:0000256" key="1">
    <source>
        <dbReference type="SAM" id="MobiDB-lite"/>
    </source>
</evidence>
<feature type="compositionally biased region" description="Basic and acidic residues" evidence="1">
    <location>
        <begin position="37"/>
        <end position="48"/>
    </location>
</feature>
<feature type="compositionally biased region" description="Basic and acidic residues" evidence="1">
    <location>
        <begin position="1"/>
        <end position="16"/>
    </location>
</feature>
<sequence>MKSRCPRKETEEERPHTKLQPSVYLGALPQRLPLRPEGQRAQRAEARRLQFPTRPAALGAPSSRSWPPLPLADRKLSGKGRSPGASSTSWCEKLSGICFRTPRLQPGSSRWLAESACLCLSRRPCPGPPLAQRAEVVAQGLGFRAAPDIRLGAGVGGDNRE</sequence>
<organism evidence="2 3">
    <name type="scientific">Rangifer tarandus platyrhynchus</name>
    <name type="common">Svalbard reindeer</name>
    <dbReference type="NCBI Taxonomy" id="3082113"/>
    <lineage>
        <taxon>Eukaryota</taxon>
        <taxon>Metazoa</taxon>
        <taxon>Chordata</taxon>
        <taxon>Craniata</taxon>
        <taxon>Vertebrata</taxon>
        <taxon>Euteleostomi</taxon>
        <taxon>Mammalia</taxon>
        <taxon>Eutheria</taxon>
        <taxon>Laurasiatheria</taxon>
        <taxon>Artiodactyla</taxon>
        <taxon>Ruminantia</taxon>
        <taxon>Pecora</taxon>
        <taxon>Cervidae</taxon>
        <taxon>Odocoileinae</taxon>
        <taxon>Rangifer</taxon>
    </lineage>
</organism>
<proteinExistence type="predicted"/>
<evidence type="ECO:0000313" key="3">
    <source>
        <dbReference type="Proteomes" id="UP001176941"/>
    </source>
</evidence>
<protein>
    <submittedName>
        <fullName evidence="2">Uncharacterized protein</fullName>
    </submittedName>
</protein>
<reference evidence="2" key="1">
    <citation type="submission" date="2023-04" db="EMBL/GenBank/DDBJ databases">
        <authorList>
            <consortium name="ELIXIR-Norway"/>
        </authorList>
    </citation>
    <scope>NUCLEOTIDE SEQUENCE [LARGE SCALE GENOMIC DNA]</scope>
</reference>
<gene>
    <name evidence="2" type="ORF">MRATA1EN1_LOCUS26783</name>
</gene>
<name>A0ABN8ZYG0_RANTA</name>